<sequence length="161" mass="17826">MLIALITDTTRMIIPNTLTVGGAAAGLLYHTTISGWEGFLFSFAGLASGFGLLVLLYAFGGIGAGDVKLFGAIGAITGTLFVIECLMYSIIYGAFIGILLFIIKKQLLYRISKIYYQMISLMWADKVKIRWRNGSENQYMQFPFMYAVFPAGLTSLYYAFM</sequence>
<name>A0A172TPU4_9BACL</name>
<reference evidence="4 5" key="1">
    <citation type="submission" date="2015-01" db="EMBL/GenBank/DDBJ databases">
        <title>Paenibacillus swuensis/DY6/whole genome sequencing.</title>
        <authorList>
            <person name="Kim M.K."/>
            <person name="Srinivasan S."/>
            <person name="Lee J.-J."/>
        </authorList>
    </citation>
    <scope>NUCLEOTIDE SEQUENCE [LARGE SCALE GENOMIC DNA]</scope>
    <source>
        <strain evidence="4 5">DY6</strain>
    </source>
</reference>
<dbReference type="EMBL" id="CP011388">
    <property type="protein sequence ID" value="ANE49002.1"/>
    <property type="molecule type" value="Genomic_DNA"/>
</dbReference>
<evidence type="ECO:0000259" key="3">
    <source>
        <dbReference type="Pfam" id="PF01478"/>
    </source>
</evidence>
<dbReference type="InterPro" id="IPR050882">
    <property type="entry name" value="Prepilin_peptidase/N-MTase"/>
</dbReference>
<dbReference type="PATRIC" id="fig|1178515.4.peg.3598"/>
<dbReference type="PANTHER" id="PTHR30487:SF0">
    <property type="entry name" value="PREPILIN LEADER PEPTIDASE_N-METHYLTRANSFERASE-RELATED"/>
    <property type="match status" value="1"/>
</dbReference>
<dbReference type="InterPro" id="IPR000045">
    <property type="entry name" value="Prepilin_IV_endopep_pep"/>
</dbReference>
<keyword evidence="2" id="KW-0812">Transmembrane</keyword>
<gene>
    <name evidence="4" type="ORF">SY83_17855</name>
</gene>
<feature type="transmembrane region" description="Helical" evidence="2">
    <location>
        <begin position="72"/>
        <end position="103"/>
    </location>
</feature>
<dbReference type="Pfam" id="PF01478">
    <property type="entry name" value="Peptidase_A24"/>
    <property type="match status" value="1"/>
</dbReference>
<organism evidence="4 5">
    <name type="scientific">Paenibacillus swuensis</name>
    <dbReference type="NCBI Taxonomy" id="1178515"/>
    <lineage>
        <taxon>Bacteria</taxon>
        <taxon>Bacillati</taxon>
        <taxon>Bacillota</taxon>
        <taxon>Bacilli</taxon>
        <taxon>Bacillales</taxon>
        <taxon>Paenibacillaceae</taxon>
        <taxon>Paenibacillus</taxon>
    </lineage>
</organism>
<dbReference type="PANTHER" id="PTHR30487">
    <property type="entry name" value="TYPE 4 PREPILIN-LIKE PROTEINS LEADER PEPTIDE-PROCESSING ENZYME"/>
    <property type="match status" value="1"/>
</dbReference>
<protein>
    <recommendedName>
        <fullName evidence="3">Prepilin type IV endopeptidase peptidase domain-containing protein</fullName>
    </recommendedName>
</protein>
<dbReference type="GO" id="GO:0004190">
    <property type="term" value="F:aspartic-type endopeptidase activity"/>
    <property type="evidence" value="ECO:0007669"/>
    <property type="project" value="InterPro"/>
</dbReference>
<evidence type="ECO:0000313" key="4">
    <source>
        <dbReference type="EMBL" id="ANE49002.1"/>
    </source>
</evidence>
<feature type="transmembrane region" description="Helical" evidence="2">
    <location>
        <begin position="38"/>
        <end position="60"/>
    </location>
</feature>
<dbReference type="Proteomes" id="UP000076927">
    <property type="component" value="Chromosome"/>
</dbReference>
<accession>A0A172TPU4</accession>
<evidence type="ECO:0000256" key="2">
    <source>
        <dbReference type="SAM" id="Phobius"/>
    </source>
</evidence>
<feature type="transmembrane region" description="Helical" evidence="2">
    <location>
        <begin position="12"/>
        <end position="31"/>
    </location>
</feature>
<proteinExistence type="inferred from homology"/>
<dbReference type="Gene3D" id="1.20.120.1220">
    <property type="match status" value="1"/>
</dbReference>
<dbReference type="GO" id="GO:0006465">
    <property type="term" value="P:signal peptide processing"/>
    <property type="evidence" value="ECO:0007669"/>
    <property type="project" value="TreeGrafter"/>
</dbReference>
<evidence type="ECO:0000313" key="5">
    <source>
        <dbReference type="Proteomes" id="UP000076927"/>
    </source>
</evidence>
<keyword evidence="2" id="KW-1133">Transmembrane helix</keyword>
<feature type="domain" description="Prepilin type IV endopeptidase peptidase" evidence="3">
    <location>
        <begin position="1"/>
        <end position="98"/>
    </location>
</feature>
<comment type="similarity">
    <text evidence="1">Belongs to the peptidase A24 family.</text>
</comment>
<dbReference type="GO" id="GO:0005886">
    <property type="term" value="C:plasma membrane"/>
    <property type="evidence" value="ECO:0007669"/>
    <property type="project" value="TreeGrafter"/>
</dbReference>
<feature type="transmembrane region" description="Helical" evidence="2">
    <location>
        <begin position="139"/>
        <end position="160"/>
    </location>
</feature>
<keyword evidence="5" id="KW-1185">Reference proteome</keyword>
<dbReference type="KEGG" id="pswu:SY83_17855"/>
<evidence type="ECO:0000256" key="1">
    <source>
        <dbReference type="ARBA" id="ARBA00005801"/>
    </source>
</evidence>
<dbReference type="AlphaFoldDB" id="A0A172TPU4"/>
<dbReference type="STRING" id="1178515.SY83_17855"/>
<keyword evidence="2" id="KW-0472">Membrane</keyword>